<feature type="active site" evidence="7">
    <location>
        <position position="128"/>
    </location>
</feature>
<feature type="binding site" evidence="7">
    <location>
        <begin position="113"/>
        <end position="114"/>
    </location>
    <ligand>
        <name>substrate</name>
    </ligand>
</feature>
<dbReference type="InterPro" id="IPR036522">
    <property type="entry name" value="MoaC_sf"/>
</dbReference>
<dbReference type="EMBL" id="CP010536">
    <property type="protein sequence ID" value="AJG18056.1"/>
    <property type="molecule type" value="Genomic_DNA"/>
</dbReference>
<feature type="binding site" evidence="7">
    <location>
        <begin position="75"/>
        <end position="77"/>
    </location>
    <ligand>
        <name>substrate</name>
    </ligand>
</feature>
<comment type="function">
    <text evidence="6 7">Catalyzes the conversion of (8S)-3',8-cyclo-7,8-dihydroguanosine 5'-triphosphate to cyclic pyranopterin monophosphate (cPMP).</text>
</comment>
<dbReference type="KEGG" id="cbw:RR42_m0644"/>
<dbReference type="InterPro" id="IPR047594">
    <property type="entry name" value="MoaC_bact/euk"/>
</dbReference>
<dbReference type="AlphaFoldDB" id="A0A0C4YBT8"/>
<evidence type="ECO:0000256" key="1">
    <source>
        <dbReference type="ARBA" id="ARBA00001637"/>
    </source>
</evidence>
<evidence type="ECO:0000256" key="3">
    <source>
        <dbReference type="ARBA" id="ARBA00012575"/>
    </source>
</evidence>
<dbReference type="GO" id="GO:0006777">
    <property type="term" value="P:Mo-molybdopterin cofactor biosynthetic process"/>
    <property type="evidence" value="ECO:0007669"/>
    <property type="project" value="UniProtKB-UniRule"/>
</dbReference>
<evidence type="ECO:0000256" key="2">
    <source>
        <dbReference type="ARBA" id="ARBA00005046"/>
    </source>
</evidence>
<sequence length="160" mass="16932">MSQLTHFDSAGQAHMVDVGAKAHSHRVAVATGTITMLPATFALVRDGTAKKGDVLGIARVAAIMATKRTSDLIPLCHPISLTKVAVDYAMDEASATIRCTVRTETHGQTGVEMEALTGVQVALLTIYDMCKAVDRGMVIGDVKLLEKHGGKSGDWVAEKT</sequence>
<dbReference type="EC" id="4.6.1.17" evidence="3 7"/>
<gene>
    <name evidence="7" type="primary">moaC</name>
    <name evidence="9" type="ORF">RR42_m0644</name>
</gene>
<dbReference type="GO" id="GO:0061799">
    <property type="term" value="F:cyclic pyranopterin monophosphate synthase activity"/>
    <property type="evidence" value="ECO:0007669"/>
    <property type="project" value="UniProtKB-UniRule"/>
</dbReference>
<dbReference type="PANTHER" id="PTHR22960">
    <property type="entry name" value="MOLYBDOPTERIN COFACTOR SYNTHESIS PROTEIN A"/>
    <property type="match status" value="1"/>
</dbReference>
<dbReference type="OrthoDB" id="9794429at2"/>
<reference evidence="9 10" key="1">
    <citation type="journal article" date="2015" name="Genome Announc.">
        <title>Complete Genome Sequence of Cupriavidus basilensis 4G11, Isolated from the Oak Ridge Field Research Center Site.</title>
        <authorList>
            <person name="Ray J."/>
            <person name="Waters R.J."/>
            <person name="Skerker J.M."/>
            <person name="Kuehl J.V."/>
            <person name="Price M.N."/>
            <person name="Huang J."/>
            <person name="Chakraborty R."/>
            <person name="Arkin A.P."/>
            <person name="Deutschbauer A."/>
        </authorList>
    </citation>
    <scope>NUCLEOTIDE SEQUENCE [LARGE SCALE GENOMIC DNA]</scope>
    <source>
        <strain evidence="9">4G11</strain>
    </source>
</reference>
<comment type="pathway">
    <text evidence="2 7">Cofactor biosynthesis; molybdopterin biosynthesis.</text>
</comment>
<dbReference type="Proteomes" id="UP000031843">
    <property type="component" value="Chromosome main"/>
</dbReference>
<dbReference type="Gene3D" id="3.30.70.640">
    <property type="entry name" value="Molybdopterin cofactor biosynthesis C (MoaC) domain"/>
    <property type="match status" value="1"/>
</dbReference>
<organism evidence="9 10">
    <name type="scientific">Cupriavidus basilensis</name>
    <dbReference type="NCBI Taxonomy" id="68895"/>
    <lineage>
        <taxon>Bacteria</taxon>
        <taxon>Pseudomonadati</taxon>
        <taxon>Pseudomonadota</taxon>
        <taxon>Betaproteobacteria</taxon>
        <taxon>Burkholderiales</taxon>
        <taxon>Burkholderiaceae</taxon>
        <taxon>Cupriavidus</taxon>
    </lineage>
</organism>
<dbReference type="NCBIfam" id="NF006870">
    <property type="entry name" value="PRK09364.1"/>
    <property type="match status" value="1"/>
</dbReference>
<dbReference type="InterPro" id="IPR002820">
    <property type="entry name" value="Mopterin_CF_biosynth-C_dom"/>
</dbReference>
<comment type="similarity">
    <text evidence="7">Belongs to the MoaC family.</text>
</comment>
<comment type="subunit">
    <text evidence="7">Homohexamer; trimer of dimers.</text>
</comment>
<dbReference type="HAMAP" id="MF_01224_B">
    <property type="entry name" value="MoaC_B"/>
    <property type="match status" value="1"/>
</dbReference>
<name>A0A0C4YBT8_9BURK</name>
<keyword evidence="4 7" id="KW-0501">Molybdenum cofactor biosynthesis</keyword>
<dbReference type="SUPFAM" id="SSF55040">
    <property type="entry name" value="Molybdenum cofactor biosynthesis protein C, MoaC"/>
    <property type="match status" value="1"/>
</dbReference>
<keyword evidence="5 7" id="KW-0456">Lyase</keyword>
<feature type="domain" description="Molybdopterin cofactor biosynthesis C (MoaC)" evidence="8">
    <location>
        <begin position="15"/>
        <end position="150"/>
    </location>
</feature>
<accession>A0A0C4YBT8</accession>
<dbReference type="UniPathway" id="UPA00344"/>
<protein>
    <recommendedName>
        <fullName evidence="3 7">Cyclic pyranopterin monophosphate synthase</fullName>
        <ecNumber evidence="3 7">4.6.1.17</ecNumber>
    </recommendedName>
    <alternativeName>
        <fullName evidence="7">Molybdenum cofactor biosynthesis protein C</fullName>
    </alternativeName>
</protein>
<keyword evidence="10" id="KW-1185">Reference proteome</keyword>
<evidence type="ECO:0000256" key="5">
    <source>
        <dbReference type="ARBA" id="ARBA00023239"/>
    </source>
</evidence>
<evidence type="ECO:0000313" key="10">
    <source>
        <dbReference type="Proteomes" id="UP000031843"/>
    </source>
</evidence>
<evidence type="ECO:0000259" key="8">
    <source>
        <dbReference type="Pfam" id="PF01967"/>
    </source>
</evidence>
<proteinExistence type="inferred from homology"/>
<dbReference type="InterPro" id="IPR023045">
    <property type="entry name" value="MoaC"/>
</dbReference>
<dbReference type="CDD" id="cd01420">
    <property type="entry name" value="MoaC_PE"/>
    <property type="match status" value="1"/>
</dbReference>
<evidence type="ECO:0000256" key="6">
    <source>
        <dbReference type="ARBA" id="ARBA00055087"/>
    </source>
</evidence>
<dbReference type="Pfam" id="PF01967">
    <property type="entry name" value="MoaC"/>
    <property type="match status" value="1"/>
</dbReference>
<evidence type="ECO:0000256" key="7">
    <source>
        <dbReference type="HAMAP-Rule" id="MF_01224"/>
    </source>
</evidence>
<dbReference type="NCBIfam" id="TIGR00581">
    <property type="entry name" value="moaC"/>
    <property type="match status" value="1"/>
</dbReference>
<dbReference type="InterPro" id="IPR050105">
    <property type="entry name" value="MoCo_biosynth_MoaA/MoaC"/>
</dbReference>
<dbReference type="RefSeq" id="WP_043343914.1">
    <property type="nucleotide sequence ID" value="NZ_CP010536.1"/>
</dbReference>
<evidence type="ECO:0000313" key="9">
    <source>
        <dbReference type="EMBL" id="AJG18056.1"/>
    </source>
</evidence>
<dbReference type="STRING" id="68895.RR42_m0644"/>
<evidence type="ECO:0000256" key="4">
    <source>
        <dbReference type="ARBA" id="ARBA00023150"/>
    </source>
</evidence>
<comment type="catalytic activity">
    <reaction evidence="1 7">
        <text>(8S)-3',8-cyclo-7,8-dihydroguanosine 5'-triphosphate = cyclic pyranopterin phosphate + diphosphate</text>
        <dbReference type="Rhea" id="RHEA:49580"/>
        <dbReference type="ChEBI" id="CHEBI:33019"/>
        <dbReference type="ChEBI" id="CHEBI:59648"/>
        <dbReference type="ChEBI" id="CHEBI:131766"/>
        <dbReference type="EC" id="4.6.1.17"/>
    </reaction>
</comment>